<feature type="region of interest" description="Disordered" evidence="1">
    <location>
        <begin position="193"/>
        <end position="235"/>
    </location>
</feature>
<protein>
    <recommendedName>
        <fullName evidence="4">Myb/SANT-like domain-containing protein</fullName>
    </recommendedName>
</protein>
<keyword evidence="3" id="KW-1185">Reference proteome</keyword>
<feature type="region of interest" description="Disordered" evidence="1">
    <location>
        <begin position="159"/>
        <end position="179"/>
    </location>
</feature>
<evidence type="ECO:0008006" key="4">
    <source>
        <dbReference type="Google" id="ProtNLM"/>
    </source>
</evidence>
<organism evidence="2 3">
    <name type="scientific">Beauveria asiatica</name>
    <dbReference type="NCBI Taxonomy" id="1069075"/>
    <lineage>
        <taxon>Eukaryota</taxon>
        <taxon>Fungi</taxon>
        <taxon>Dikarya</taxon>
        <taxon>Ascomycota</taxon>
        <taxon>Pezizomycotina</taxon>
        <taxon>Sordariomycetes</taxon>
        <taxon>Hypocreomycetidae</taxon>
        <taxon>Hypocreales</taxon>
        <taxon>Cordycipitaceae</taxon>
        <taxon>Beauveria</taxon>
    </lineage>
</organism>
<dbReference type="Proteomes" id="UP001397290">
    <property type="component" value="Unassembled WGS sequence"/>
</dbReference>
<evidence type="ECO:0000256" key="1">
    <source>
        <dbReference type="SAM" id="MobiDB-lite"/>
    </source>
</evidence>
<accession>A0AAW0RRZ1</accession>
<gene>
    <name evidence="2" type="ORF">G3M48_004996</name>
</gene>
<evidence type="ECO:0000313" key="2">
    <source>
        <dbReference type="EMBL" id="KAK8145028.1"/>
    </source>
</evidence>
<sequence length="339" mass="38278">MSTDENSQTVTNLSWTSEETATLILGLLEAKRHGKLYADRASVMTPLLKGIIVRLQQKSPRKRWAIANLSHKYRDLWNLWRCFKKADSYTGRSKNNDTGEIKISDIYEQQLRDDPQYKEVANRVLTNGMPCGLGITLDTFEELFSKDRPAGKYIRSAFDSTDEEAQNSMSETDDSVAADPSTQLMEEPLFIDGENDQEPTFQGPCTPTLSGSPRASSPSTSRGASRGRQVLRPPLTLTKNRGVQKGKRRAVGTVTLAAVEGIFSHYELPRVIHLNHLPAGALELQRALQDCWKLEDEIGRGKCWKIANWLIKDPMRPFAWNVMPSKEHKLIMLERFQAD</sequence>
<evidence type="ECO:0000313" key="3">
    <source>
        <dbReference type="Proteomes" id="UP001397290"/>
    </source>
</evidence>
<name>A0AAW0RRZ1_9HYPO</name>
<reference evidence="2 3" key="1">
    <citation type="submission" date="2020-02" db="EMBL/GenBank/DDBJ databases">
        <title>Comparative genomics of the hypocrealean fungal genus Beauvera.</title>
        <authorList>
            <person name="Showalter D.N."/>
            <person name="Bushley K.E."/>
            <person name="Rehner S.A."/>
        </authorList>
    </citation>
    <scope>NUCLEOTIDE SEQUENCE [LARGE SCALE GENOMIC DNA]</scope>
    <source>
        <strain evidence="2 3">ARSEF4384</strain>
    </source>
</reference>
<feature type="compositionally biased region" description="Polar residues" evidence="1">
    <location>
        <begin position="198"/>
        <end position="209"/>
    </location>
</feature>
<feature type="compositionally biased region" description="Low complexity" evidence="1">
    <location>
        <begin position="210"/>
        <end position="228"/>
    </location>
</feature>
<dbReference type="AlphaFoldDB" id="A0AAW0RRZ1"/>
<comment type="caution">
    <text evidence="2">The sequence shown here is derived from an EMBL/GenBank/DDBJ whole genome shotgun (WGS) entry which is preliminary data.</text>
</comment>
<feature type="compositionally biased region" description="Acidic residues" evidence="1">
    <location>
        <begin position="160"/>
        <end position="176"/>
    </location>
</feature>
<dbReference type="EMBL" id="JAAHCF010000327">
    <property type="protein sequence ID" value="KAK8145028.1"/>
    <property type="molecule type" value="Genomic_DNA"/>
</dbReference>
<proteinExistence type="predicted"/>